<organism evidence="16 17">
    <name type="scientific">Nitrospirillum viridazoti CBAmc</name>
    <dbReference type="NCBI Taxonomy" id="1441467"/>
    <lineage>
        <taxon>Bacteria</taxon>
        <taxon>Pseudomonadati</taxon>
        <taxon>Pseudomonadota</taxon>
        <taxon>Alphaproteobacteria</taxon>
        <taxon>Rhodospirillales</taxon>
        <taxon>Azospirillaceae</taxon>
        <taxon>Nitrospirillum</taxon>
        <taxon>Nitrospirillum viridazoti</taxon>
    </lineage>
</organism>
<evidence type="ECO:0000256" key="8">
    <source>
        <dbReference type="ARBA" id="ARBA00023077"/>
    </source>
</evidence>
<feature type="signal peptide" evidence="13">
    <location>
        <begin position="1"/>
        <end position="25"/>
    </location>
</feature>
<evidence type="ECO:0000256" key="11">
    <source>
        <dbReference type="PROSITE-ProRule" id="PRU01360"/>
    </source>
</evidence>
<feature type="domain" description="TonB-dependent receptor plug" evidence="15">
    <location>
        <begin position="50"/>
        <end position="156"/>
    </location>
</feature>
<keyword evidence="7" id="KW-0406">Ion transport</keyword>
<evidence type="ECO:0000256" key="12">
    <source>
        <dbReference type="RuleBase" id="RU003357"/>
    </source>
</evidence>
<accession>A0A248JWP1</accession>
<dbReference type="InterPro" id="IPR012910">
    <property type="entry name" value="Plug_dom"/>
</dbReference>
<dbReference type="Gene3D" id="2.40.170.20">
    <property type="entry name" value="TonB-dependent receptor, beta-barrel domain"/>
    <property type="match status" value="1"/>
</dbReference>
<dbReference type="SUPFAM" id="SSF56935">
    <property type="entry name" value="Porins"/>
    <property type="match status" value="1"/>
</dbReference>
<protein>
    <submittedName>
        <fullName evidence="16">TonB-dependent receptor</fullName>
    </submittedName>
</protein>
<comment type="subcellular location">
    <subcellularLocation>
        <location evidence="1 11">Cell outer membrane</location>
        <topology evidence="1 11">Multi-pass membrane protein</topology>
    </subcellularLocation>
</comment>
<dbReference type="InterPro" id="IPR036942">
    <property type="entry name" value="Beta-barrel_TonB_sf"/>
</dbReference>
<evidence type="ECO:0000256" key="4">
    <source>
        <dbReference type="ARBA" id="ARBA00022496"/>
    </source>
</evidence>
<evidence type="ECO:0000259" key="15">
    <source>
        <dbReference type="Pfam" id="PF07715"/>
    </source>
</evidence>
<proteinExistence type="inferred from homology"/>
<name>A0A248JWP1_9PROT</name>
<sequence>MSKMFLRGILLIGACGCALNTAARAQSVPTADSDILQEVIVTAQHRAENVQDVPIAMSVVSGEALAQKGVTDFTSMQKLAPSLNITNDTNNTRVSVRGIGTLSNNEAQDQSIAVNIDGEYINRPTILNAAIFDVDRVEVLRGPQGTLYGRNTTGGAVNFITRKPGDTWGGNAAVTYGNYDQVIVEGGIDIPLGTVGGLRISGVHRSHDGYDEHTNTPFSPTSAYIPSNANRSDTDDTNAGRVTLVLKPVEGLTVQAAVERIVQDVIPASQAWADMTSAQNNPGTSTTTCGNGWVSAGTAGGSVACIPQNTHALSGINRHTYDSPLMGVGWLQQHSTAARGQIAYDFGPATVTYTGGYRTTSDTNVLTLAPAFLFTHYNETVETQSHELRFNGVWDGVLWQGGAFYFRELQATNGGLYTPFVGDKGSYVNYFQHPTDSRSWSGFGQVEVPLFDALTAVVGGRYTSDVRTATFANFNPFYYVFSGGTGAYNTGPTDLSGVASSIGASRLPLHYEGSKFTWLAGLNYKLDADTLIYGKVSTGFKAGGFDGTGNSFRPETNTAYEGGVKLTRGDNSQYTLDVAGFYYDYKDLQNDVLLNPAAGAQTFNAGKATIYGIEVEGKVRPTRDDTISASVNWLHATYDKFLGSVSYYNESGTEAPTIDLSGNRLPQAPEWVLTLGYDHVFHLGTAGSLTASAYTRYKGDYYLDFYNYNDSHQVGHTETDLSVTYKPESKAYSVQLYVHNLEDYRSLAYAGNVVVPGQANIWNWQFGPPRTFGVRASADW</sequence>
<evidence type="ECO:0000256" key="3">
    <source>
        <dbReference type="ARBA" id="ARBA00022452"/>
    </source>
</evidence>
<dbReference type="GO" id="GO:0006826">
    <property type="term" value="P:iron ion transport"/>
    <property type="evidence" value="ECO:0007669"/>
    <property type="project" value="UniProtKB-KW"/>
</dbReference>
<dbReference type="EMBL" id="CP022111">
    <property type="protein sequence ID" value="ASG22911.1"/>
    <property type="molecule type" value="Genomic_DNA"/>
</dbReference>
<dbReference type="Pfam" id="PF07715">
    <property type="entry name" value="Plug"/>
    <property type="match status" value="1"/>
</dbReference>
<dbReference type="InterPro" id="IPR000531">
    <property type="entry name" value="Beta-barrel_TonB"/>
</dbReference>
<evidence type="ECO:0000256" key="10">
    <source>
        <dbReference type="ARBA" id="ARBA00023237"/>
    </source>
</evidence>
<keyword evidence="9 11" id="KW-0472">Membrane</keyword>
<evidence type="ECO:0000256" key="2">
    <source>
        <dbReference type="ARBA" id="ARBA00022448"/>
    </source>
</evidence>
<feature type="domain" description="TonB-dependent receptor-like beta-barrel" evidence="14">
    <location>
        <begin position="330"/>
        <end position="741"/>
    </location>
</feature>
<evidence type="ECO:0000256" key="1">
    <source>
        <dbReference type="ARBA" id="ARBA00004571"/>
    </source>
</evidence>
<dbReference type="PROSITE" id="PS52016">
    <property type="entry name" value="TONB_DEPENDENT_REC_3"/>
    <property type="match status" value="1"/>
</dbReference>
<dbReference type="GO" id="GO:0009279">
    <property type="term" value="C:cell outer membrane"/>
    <property type="evidence" value="ECO:0007669"/>
    <property type="project" value="UniProtKB-SubCell"/>
</dbReference>
<evidence type="ECO:0000256" key="13">
    <source>
        <dbReference type="SAM" id="SignalP"/>
    </source>
</evidence>
<evidence type="ECO:0000313" key="16">
    <source>
        <dbReference type="EMBL" id="ASG22911.1"/>
    </source>
</evidence>
<gene>
    <name evidence="16" type="ORF">Y958_18645</name>
</gene>
<keyword evidence="2 11" id="KW-0813">Transport</keyword>
<evidence type="ECO:0000256" key="6">
    <source>
        <dbReference type="ARBA" id="ARBA00023004"/>
    </source>
</evidence>
<keyword evidence="4" id="KW-0410">Iron transport</keyword>
<keyword evidence="8 12" id="KW-0798">TonB box</keyword>
<evidence type="ECO:0000259" key="14">
    <source>
        <dbReference type="Pfam" id="PF00593"/>
    </source>
</evidence>
<reference evidence="16 17" key="1">
    <citation type="submission" date="2017-06" db="EMBL/GenBank/DDBJ databases">
        <title>Complete genome sequence of Nitrospirillum amazonense strain CBAmC, an endophytic nitrogen-fixing and plant growth-promoting bacterium, isolated from sugarcane.</title>
        <authorList>
            <person name="Schwab S."/>
            <person name="dos Santos Teixeira K.R."/>
            <person name="Simoes Araujo J.L."/>
            <person name="Soares Vidal M."/>
            <person name="Borges de Freitas H.R."/>
            <person name="Rivello Crivelaro A.L."/>
            <person name="Bueno de Camargo Nunes A."/>
            <person name="dos Santos C.M."/>
            <person name="Palmeira da Silva Rosa D."/>
            <person name="da Silva Padilha D."/>
            <person name="da Silva E."/>
            <person name="Araujo Terra L."/>
            <person name="Soares Mendes V."/>
            <person name="Farinelli L."/>
            <person name="Magalhaes Cruz L."/>
            <person name="Baldani J.I."/>
        </authorList>
    </citation>
    <scope>NUCLEOTIDE SEQUENCE [LARGE SCALE GENOMIC DNA]</scope>
    <source>
        <strain evidence="16 17">CBAmC</strain>
    </source>
</reference>
<dbReference type="Pfam" id="PF00593">
    <property type="entry name" value="TonB_dep_Rec_b-barrel"/>
    <property type="match status" value="1"/>
</dbReference>
<dbReference type="Proteomes" id="UP000197153">
    <property type="component" value="Chromosome 2"/>
</dbReference>
<dbReference type="PANTHER" id="PTHR32552:SF81">
    <property type="entry name" value="TONB-DEPENDENT OUTER MEMBRANE RECEPTOR"/>
    <property type="match status" value="1"/>
</dbReference>
<keyword evidence="17" id="KW-1185">Reference proteome</keyword>
<evidence type="ECO:0000256" key="5">
    <source>
        <dbReference type="ARBA" id="ARBA00022692"/>
    </source>
</evidence>
<evidence type="ECO:0000256" key="9">
    <source>
        <dbReference type="ARBA" id="ARBA00023136"/>
    </source>
</evidence>
<keyword evidence="16" id="KW-0675">Receptor</keyword>
<dbReference type="PANTHER" id="PTHR32552">
    <property type="entry name" value="FERRICHROME IRON RECEPTOR-RELATED"/>
    <property type="match status" value="1"/>
</dbReference>
<keyword evidence="6" id="KW-0408">Iron</keyword>
<dbReference type="AlphaFoldDB" id="A0A248JWP1"/>
<keyword evidence="3 11" id="KW-1134">Transmembrane beta strand</keyword>
<feature type="chain" id="PRO_5012422212" evidence="13">
    <location>
        <begin position="26"/>
        <end position="780"/>
    </location>
</feature>
<evidence type="ECO:0000313" key="17">
    <source>
        <dbReference type="Proteomes" id="UP000197153"/>
    </source>
</evidence>
<keyword evidence="13" id="KW-0732">Signal</keyword>
<keyword evidence="10 11" id="KW-0998">Cell outer membrane</keyword>
<dbReference type="InterPro" id="IPR039426">
    <property type="entry name" value="TonB-dep_rcpt-like"/>
</dbReference>
<comment type="similarity">
    <text evidence="11 12">Belongs to the TonB-dependent receptor family.</text>
</comment>
<dbReference type="KEGG" id="nao:Y958_18645"/>
<evidence type="ECO:0000256" key="7">
    <source>
        <dbReference type="ARBA" id="ARBA00023065"/>
    </source>
</evidence>
<keyword evidence="5 11" id="KW-0812">Transmembrane</keyword>